<reference evidence="1 2" key="1">
    <citation type="journal article" date="2018" name="PLoS Pathog.">
        <title>Evolution of structural diversity of trichothecenes, a family of toxins produced by plant pathogenic and entomopathogenic fungi.</title>
        <authorList>
            <person name="Proctor R.H."/>
            <person name="McCormick S.P."/>
            <person name="Kim H.S."/>
            <person name="Cardoza R.E."/>
            <person name="Stanley A.M."/>
            <person name="Lindo L."/>
            <person name="Kelly A."/>
            <person name="Brown D.W."/>
            <person name="Lee T."/>
            <person name="Vaughan M.M."/>
            <person name="Alexander N.J."/>
            <person name="Busman M."/>
            <person name="Gutierrez S."/>
        </authorList>
    </citation>
    <scope>NUCLEOTIDE SEQUENCE [LARGE SCALE GENOMIC DNA]</scope>
    <source>
        <strain evidence="1 2">NRRL 20695</strain>
    </source>
</reference>
<evidence type="ECO:0000313" key="2">
    <source>
        <dbReference type="Proteomes" id="UP000266234"/>
    </source>
</evidence>
<keyword evidence="2" id="KW-1185">Reference proteome</keyword>
<name>A0A395T2Y9_9HYPO</name>
<evidence type="ECO:0000313" key="1">
    <source>
        <dbReference type="EMBL" id="RGP78759.1"/>
    </source>
</evidence>
<dbReference type="AlphaFoldDB" id="A0A395T2Y9"/>
<dbReference type="EMBL" id="PXOG01000058">
    <property type="protein sequence ID" value="RGP78759.1"/>
    <property type="molecule type" value="Genomic_DNA"/>
</dbReference>
<comment type="caution">
    <text evidence="1">The sequence shown here is derived from an EMBL/GenBank/DDBJ whole genome shotgun (WGS) entry which is preliminary data.</text>
</comment>
<sequence length="207" mass="23036">MQPTKLTHIPPLDDIAAAHFHTTKTAGIGISGRHFPLIYKLISDLVSPPHLYAILIIDIEGRFDVTRLTCPLSHMRHVYIQRPVRSDPEHIRALIAEAEGTLLYGDVAHTSSGREWWGTIIVGGQTPGDISTGWKGWLRVDRENVRGFALGISAEEALHQKKQRQDIVDAAGWVATSQWGGFSFKDGDEIIPRAKDSRESEEVDTLK</sequence>
<gene>
    <name evidence="1" type="ORF">FLONG3_3123</name>
</gene>
<accession>A0A395T2Y9</accession>
<dbReference type="Proteomes" id="UP000266234">
    <property type="component" value="Unassembled WGS sequence"/>
</dbReference>
<organism evidence="1 2">
    <name type="scientific">Fusarium longipes</name>
    <dbReference type="NCBI Taxonomy" id="694270"/>
    <lineage>
        <taxon>Eukaryota</taxon>
        <taxon>Fungi</taxon>
        <taxon>Dikarya</taxon>
        <taxon>Ascomycota</taxon>
        <taxon>Pezizomycotina</taxon>
        <taxon>Sordariomycetes</taxon>
        <taxon>Hypocreomycetidae</taxon>
        <taxon>Hypocreales</taxon>
        <taxon>Nectriaceae</taxon>
        <taxon>Fusarium</taxon>
    </lineage>
</organism>
<proteinExistence type="predicted"/>
<dbReference type="STRING" id="694270.A0A395T2Y9"/>
<protein>
    <submittedName>
        <fullName evidence="1">Uncharacterized protein</fullName>
    </submittedName>
</protein>
<dbReference type="OrthoDB" id="3596146at2759"/>